<feature type="non-terminal residue" evidence="2">
    <location>
        <position position="1"/>
    </location>
</feature>
<organism evidence="2 3">
    <name type="scientific">Linum tenue</name>
    <dbReference type="NCBI Taxonomy" id="586396"/>
    <lineage>
        <taxon>Eukaryota</taxon>
        <taxon>Viridiplantae</taxon>
        <taxon>Streptophyta</taxon>
        <taxon>Embryophyta</taxon>
        <taxon>Tracheophyta</taxon>
        <taxon>Spermatophyta</taxon>
        <taxon>Magnoliopsida</taxon>
        <taxon>eudicotyledons</taxon>
        <taxon>Gunneridae</taxon>
        <taxon>Pentapetalae</taxon>
        <taxon>rosids</taxon>
        <taxon>fabids</taxon>
        <taxon>Malpighiales</taxon>
        <taxon>Linaceae</taxon>
        <taxon>Linum</taxon>
    </lineage>
</organism>
<proteinExistence type="predicted"/>
<comment type="caution">
    <text evidence="2">The sequence shown here is derived from an EMBL/GenBank/DDBJ whole genome shotgun (WGS) entry which is preliminary data.</text>
</comment>
<dbReference type="AlphaFoldDB" id="A0AAV0JNX1"/>
<accession>A0AAV0JNX1</accession>
<sequence>RRRRTHPFVQDRSFPRRGSTPAHLGLKPFEASTKETPPLCSSHFAMDLVEALMQDLVEALLLPMFWSRVLLCHKWKKTMSTTILMRMMRLM</sequence>
<protein>
    <submittedName>
        <fullName evidence="2">Uncharacterized protein</fullName>
    </submittedName>
</protein>
<evidence type="ECO:0000256" key="1">
    <source>
        <dbReference type="SAM" id="MobiDB-lite"/>
    </source>
</evidence>
<name>A0AAV0JNX1_9ROSI</name>
<reference evidence="2" key="1">
    <citation type="submission" date="2022-08" db="EMBL/GenBank/DDBJ databases">
        <authorList>
            <person name="Gutierrez-Valencia J."/>
        </authorList>
    </citation>
    <scope>NUCLEOTIDE SEQUENCE</scope>
</reference>
<dbReference type="EMBL" id="CAMGYJ010000005">
    <property type="protein sequence ID" value="CAI0411070.1"/>
    <property type="molecule type" value="Genomic_DNA"/>
</dbReference>
<keyword evidence="3" id="KW-1185">Reference proteome</keyword>
<evidence type="ECO:0000313" key="3">
    <source>
        <dbReference type="Proteomes" id="UP001154282"/>
    </source>
</evidence>
<gene>
    <name evidence="2" type="ORF">LITE_LOCUS15015</name>
</gene>
<dbReference type="Proteomes" id="UP001154282">
    <property type="component" value="Unassembled WGS sequence"/>
</dbReference>
<feature type="region of interest" description="Disordered" evidence="1">
    <location>
        <begin position="1"/>
        <end position="25"/>
    </location>
</feature>
<evidence type="ECO:0000313" key="2">
    <source>
        <dbReference type="EMBL" id="CAI0411070.1"/>
    </source>
</evidence>